<evidence type="ECO:0000256" key="13">
    <source>
        <dbReference type="ARBA" id="ARBA00049003"/>
    </source>
</evidence>
<dbReference type="InterPro" id="IPR051302">
    <property type="entry name" value="Dual_SerThr-Tyr_Kinase"/>
</dbReference>
<organism evidence="18 19">
    <name type="scientific">Geodia barretti</name>
    <name type="common">Barrett's horny sponge</name>
    <dbReference type="NCBI Taxonomy" id="519541"/>
    <lineage>
        <taxon>Eukaryota</taxon>
        <taxon>Metazoa</taxon>
        <taxon>Porifera</taxon>
        <taxon>Demospongiae</taxon>
        <taxon>Heteroscleromorpha</taxon>
        <taxon>Tetractinellida</taxon>
        <taxon>Astrophorina</taxon>
        <taxon>Geodiidae</taxon>
        <taxon>Geodia</taxon>
    </lineage>
</organism>
<dbReference type="GO" id="GO:0044344">
    <property type="term" value="P:cellular response to fibroblast growth factor stimulus"/>
    <property type="evidence" value="ECO:0007669"/>
    <property type="project" value="TreeGrafter"/>
</dbReference>
<dbReference type="SUPFAM" id="SSF56112">
    <property type="entry name" value="Protein kinase-like (PK-like)"/>
    <property type="match status" value="1"/>
</dbReference>
<evidence type="ECO:0000256" key="14">
    <source>
        <dbReference type="ARBA" id="ARBA00049308"/>
    </source>
</evidence>
<dbReference type="EMBL" id="CASHTH010003455">
    <property type="protein sequence ID" value="CAI8045175.1"/>
    <property type="molecule type" value="Genomic_DNA"/>
</dbReference>
<dbReference type="PROSITE" id="PS50011">
    <property type="entry name" value="PROTEIN_KINASE_DOM"/>
    <property type="match status" value="1"/>
</dbReference>
<dbReference type="Pfam" id="PF00069">
    <property type="entry name" value="Pkinase"/>
    <property type="match status" value="1"/>
</dbReference>
<dbReference type="GO" id="GO:0004713">
    <property type="term" value="F:protein tyrosine kinase activity"/>
    <property type="evidence" value="ECO:0007669"/>
    <property type="project" value="UniProtKB-KW"/>
</dbReference>
<dbReference type="GO" id="GO:0045743">
    <property type="term" value="P:positive regulation of fibroblast growth factor receptor signaling pathway"/>
    <property type="evidence" value="ECO:0007669"/>
    <property type="project" value="TreeGrafter"/>
</dbReference>
<reference evidence="18" key="1">
    <citation type="submission" date="2023-03" db="EMBL/GenBank/DDBJ databases">
        <authorList>
            <person name="Steffen K."/>
            <person name="Cardenas P."/>
        </authorList>
    </citation>
    <scope>NUCLEOTIDE SEQUENCE</scope>
</reference>
<accession>A0AA35XBC0</accession>
<feature type="binding site" evidence="16">
    <location>
        <position position="659"/>
    </location>
    <ligand>
        <name>ATP</name>
        <dbReference type="ChEBI" id="CHEBI:30616"/>
    </ligand>
</feature>
<dbReference type="SMART" id="SM00220">
    <property type="entry name" value="S_TKc"/>
    <property type="match status" value="1"/>
</dbReference>
<evidence type="ECO:0000256" key="15">
    <source>
        <dbReference type="ARBA" id="ARBA00051680"/>
    </source>
</evidence>
<evidence type="ECO:0000256" key="7">
    <source>
        <dbReference type="ARBA" id="ARBA00022777"/>
    </source>
</evidence>
<keyword evidence="7 18" id="KW-0418">Kinase</keyword>
<dbReference type="InterPro" id="IPR011009">
    <property type="entry name" value="Kinase-like_dom_sf"/>
</dbReference>
<evidence type="ECO:0000259" key="17">
    <source>
        <dbReference type="PROSITE" id="PS50011"/>
    </source>
</evidence>
<keyword evidence="4" id="KW-0723">Serine/threonine-protein kinase</keyword>
<keyword evidence="19" id="KW-1185">Reference proteome</keyword>
<evidence type="ECO:0000256" key="4">
    <source>
        <dbReference type="ARBA" id="ARBA00022527"/>
    </source>
</evidence>
<dbReference type="AlphaFoldDB" id="A0AA35XBC0"/>
<evidence type="ECO:0000256" key="3">
    <source>
        <dbReference type="ARBA" id="ARBA00022490"/>
    </source>
</evidence>
<keyword evidence="6 16" id="KW-0547">Nucleotide-binding</keyword>
<sequence>MASNSIGPERHHLARQVQAFRGHAKRLKRIFKDTVKVLSDLQDFDESLSIDQILAVDAQKCISNVVSGRTALVVFGDTRLRASIVNEILGEAILPIPRNSSEMWRMIHFKYKKHRVLSHTIDGFDFPTVVSRQHDHGLSRIPSETIRTEIPTVDPKLAEATLEVGLNNPILEGGFEIICSPSTSPGSLDGVRRSLQVCQVELHPFFVCGHDGKAPLNSQQVAELELIRRQMADVPLLFAVVSQEYMNMRRPSSEQSSHQISIMSQIYDQLCRLGYLNDVSPSHSPASIAPHDVPDTNPELNFNFIPVDTIVTNFLDFTPELLSFVQCNMRQQITSAASSLHDAHARCLQMLILYAHDLARDVLVTPKRIKYARTKEEELYTQLIDLASKKQGEIKELVHTAIAEAAEDVVSQVVQLEFDDSSLDSSYQAPDQKTAKKCVIQIQELVFKELSRQISDKLISSVDYLRESVVGTLRRCLEKLEDSVSGDVSQDTSQALSQILDTAYNLEFNERTSTSAVRLFVERIKSAFQGPSLKHTKMDSGWREKYVRQMIASLSATRLAKSICAQFRAKVTVSHETFLAAIKQLEMRHSGRLKETEGQRDTIRKVLTPKMARLSLSSIALRDVIIHGIPVTSRELGRGQYGVVFQCAEWAGQGPLAVKSVVPPDEKHWNDLALEFHYTWTLPKNDRVVNLVGALIDDDYTSGSNAVVLFIMPRYPRDLHAALKVGLDFGSRMQIGLDAVEGIRFLHGQGLLHRDIKLKNVLLNNANRGTLTDLGFCKPEAMMTCTIVGTPIHMAPELFGGSYDNSVDIYAFGILFWYICANDTKLPGAFDACQNKEQLWTSVRKGLRPERLPRFDTDCWELMCSCWLGESIQRPLIGDVALRLHLIMKRIGRTPLK</sequence>
<dbReference type="Proteomes" id="UP001174909">
    <property type="component" value="Unassembled WGS sequence"/>
</dbReference>
<dbReference type="InterPro" id="IPR000719">
    <property type="entry name" value="Prot_kinase_dom"/>
</dbReference>
<keyword evidence="9" id="KW-0829">Tyrosine-protein kinase</keyword>
<evidence type="ECO:0000256" key="6">
    <source>
        <dbReference type="ARBA" id="ARBA00022741"/>
    </source>
</evidence>
<evidence type="ECO:0000256" key="5">
    <source>
        <dbReference type="ARBA" id="ARBA00022679"/>
    </source>
</evidence>
<dbReference type="PANTHER" id="PTHR46392:SF1">
    <property type="entry name" value="DUAL SERINE_THREONINE AND TYROSINE PROTEIN KINASE"/>
    <property type="match status" value="1"/>
</dbReference>
<feature type="domain" description="Protein kinase" evidence="17">
    <location>
        <begin position="630"/>
        <end position="888"/>
    </location>
</feature>
<evidence type="ECO:0000256" key="1">
    <source>
        <dbReference type="ARBA" id="ARBA00004496"/>
    </source>
</evidence>
<dbReference type="GO" id="GO:0005737">
    <property type="term" value="C:cytoplasm"/>
    <property type="evidence" value="ECO:0007669"/>
    <property type="project" value="UniProtKB-SubCell"/>
</dbReference>
<dbReference type="InterPro" id="IPR017441">
    <property type="entry name" value="Protein_kinase_ATP_BS"/>
</dbReference>
<name>A0AA35XBC0_GEOBA</name>
<evidence type="ECO:0000313" key="18">
    <source>
        <dbReference type="EMBL" id="CAI8045175.1"/>
    </source>
</evidence>
<comment type="catalytic activity">
    <reaction evidence="14">
        <text>L-threonyl-[protein] + ATP = O-phospho-L-threonyl-[protein] + ADP + H(+)</text>
        <dbReference type="Rhea" id="RHEA:46608"/>
        <dbReference type="Rhea" id="RHEA-COMP:11060"/>
        <dbReference type="Rhea" id="RHEA-COMP:11605"/>
        <dbReference type="ChEBI" id="CHEBI:15378"/>
        <dbReference type="ChEBI" id="CHEBI:30013"/>
        <dbReference type="ChEBI" id="CHEBI:30616"/>
        <dbReference type="ChEBI" id="CHEBI:61977"/>
        <dbReference type="ChEBI" id="CHEBI:456216"/>
        <dbReference type="EC" id="2.7.12.1"/>
    </reaction>
</comment>
<dbReference type="GO" id="GO:0043066">
    <property type="term" value="P:negative regulation of apoptotic process"/>
    <property type="evidence" value="ECO:0007669"/>
    <property type="project" value="TreeGrafter"/>
</dbReference>
<keyword evidence="5" id="KW-0808">Transferase</keyword>
<evidence type="ECO:0000313" key="19">
    <source>
        <dbReference type="Proteomes" id="UP001174909"/>
    </source>
</evidence>
<dbReference type="GO" id="GO:0070374">
    <property type="term" value="P:positive regulation of ERK1 and ERK2 cascade"/>
    <property type="evidence" value="ECO:0007669"/>
    <property type="project" value="TreeGrafter"/>
</dbReference>
<dbReference type="PROSITE" id="PS00108">
    <property type="entry name" value="PROTEIN_KINASE_ST"/>
    <property type="match status" value="1"/>
</dbReference>
<keyword evidence="3" id="KW-0963">Cytoplasm</keyword>
<evidence type="ECO:0000256" key="11">
    <source>
        <dbReference type="ARBA" id="ARBA00041268"/>
    </source>
</evidence>
<evidence type="ECO:0000256" key="12">
    <source>
        <dbReference type="ARBA" id="ARBA00042638"/>
    </source>
</evidence>
<keyword evidence="8 16" id="KW-0067">ATP-binding</keyword>
<protein>
    <recommendedName>
        <fullName evidence="10">Dual serine/threonine and tyrosine protein kinase</fullName>
        <ecNumber evidence="2">2.7.12.1</ecNumber>
    </recommendedName>
    <alternativeName>
        <fullName evidence="12">Dusty protein kinase</fullName>
    </alternativeName>
    <alternativeName>
        <fullName evidence="11">Receptor-interacting serine/threonine-protein kinase 5</fullName>
    </alternativeName>
</protein>
<dbReference type="InterPro" id="IPR008271">
    <property type="entry name" value="Ser/Thr_kinase_AS"/>
</dbReference>
<dbReference type="Gene3D" id="1.10.510.10">
    <property type="entry name" value="Transferase(Phosphotransferase) domain 1"/>
    <property type="match status" value="1"/>
</dbReference>
<dbReference type="PROSITE" id="PS00107">
    <property type="entry name" value="PROTEIN_KINASE_ATP"/>
    <property type="match status" value="1"/>
</dbReference>
<comment type="catalytic activity">
    <reaction evidence="15">
        <text>L-tyrosyl-[protein] + ATP = O-phospho-L-tyrosyl-[protein] + ADP + H(+)</text>
        <dbReference type="Rhea" id="RHEA:10596"/>
        <dbReference type="Rhea" id="RHEA-COMP:10136"/>
        <dbReference type="Rhea" id="RHEA-COMP:20101"/>
        <dbReference type="ChEBI" id="CHEBI:15378"/>
        <dbReference type="ChEBI" id="CHEBI:30616"/>
        <dbReference type="ChEBI" id="CHEBI:46858"/>
        <dbReference type="ChEBI" id="CHEBI:61978"/>
        <dbReference type="ChEBI" id="CHEBI:456216"/>
        <dbReference type="EC" id="2.7.12.1"/>
    </reaction>
</comment>
<evidence type="ECO:0000256" key="16">
    <source>
        <dbReference type="PROSITE-ProRule" id="PRU10141"/>
    </source>
</evidence>
<dbReference type="PANTHER" id="PTHR46392">
    <property type="entry name" value="DUAL SERINE/THREONINE AND TYROSINE PROTEIN KINASE"/>
    <property type="match status" value="1"/>
</dbReference>
<evidence type="ECO:0000256" key="10">
    <source>
        <dbReference type="ARBA" id="ARBA00040421"/>
    </source>
</evidence>
<evidence type="ECO:0000256" key="9">
    <source>
        <dbReference type="ARBA" id="ARBA00023137"/>
    </source>
</evidence>
<gene>
    <name evidence="18" type="ORF">GBAR_LOCUS25004</name>
</gene>
<proteinExistence type="predicted"/>
<comment type="caution">
    <text evidence="18">The sequence shown here is derived from an EMBL/GenBank/DDBJ whole genome shotgun (WGS) entry which is preliminary data.</text>
</comment>
<comment type="subcellular location">
    <subcellularLocation>
        <location evidence="1">Cytoplasm</location>
    </subcellularLocation>
</comment>
<dbReference type="GO" id="GO:0005524">
    <property type="term" value="F:ATP binding"/>
    <property type="evidence" value="ECO:0007669"/>
    <property type="project" value="UniProtKB-UniRule"/>
</dbReference>
<dbReference type="GO" id="GO:0004712">
    <property type="term" value="F:protein serine/threonine/tyrosine kinase activity"/>
    <property type="evidence" value="ECO:0007669"/>
    <property type="project" value="UniProtKB-EC"/>
</dbReference>
<dbReference type="EC" id="2.7.12.1" evidence="2"/>
<dbReference type="GO" id="GO:0004674">
    <property type="term" value="F:protein serine/threonine kinase activity"/>
    <property type="evidence" value="ECO:0007669"/>
    <property type="project" value="UniProtKB-KW"/>
</dbReference>
<evidence type="ECO:0000256" key="2">
    <source>
        <dbReference type="ARBA" id="ARBA00013203"/>
    </source>
</evidence>
<evidence type="ECO:0000256" key="8">
    <source>
        <dbReference type="ARBA" id="ARBA00022840"/>
    </source>
</evidence>
<comment type="catalytic activity">
    <reaction evidence="13">
        <text>L-seryl-[protein] + ATP = O-phospho-L-seryl-[protein] + ADP + H(+)</text>
        <dbReference type="Rhea" id="RHEA:17989"/>
        <dbReference type="Rhea" id="RHEA-COMP:9863"/>
        <dbReference type="Rhea" id="RHEA-COMP:11604"/>
        <dbReference type="ChEBI" id="CHEBI:15378"/>
        <dbReference type="ChEBI" id="CHEBI:29999"/>
        <dbReference type="ChEBI" id="CHEBI:30616"/>
        <dbReference type="ChEBI" id="CHEBI:83421"/>
        <dbReference type="ChEBI" id="CHEBI:456216"/>
        <dbReference type="EC" id="2.7.12.1"/>
    </reaction>
</comment>